<dbReference type="GO" id="GO:0003968">
    <property type="term" value="F:RNA-directed RNA polymerase activity"/>
    <property type="evidence" value="ECO:0007669"/>
    <property type="project" value="UniProtKB-KW"/>
</dbReference>
<evidence type="ECO:0000256" key="12">
    <source>
        <dbReference type="RuleBase" id="RU003351"/>
    </source>
</evidence>
<name>B6ZCE6_9POTV</name>
<comment type="similarity">
    <text evidence="2 12">Belongs to the potyviridae genome polyprotein family.</text>
</comment>
<comment type="subcellular location">
    <subcellularLocation>
        <location evidence="1">Virion</location>
    </subcellularLocation>
</comment>
<dbReference type="PROSITE" id="PS50507">
    <property type="entry name" value="RDRP_SSRNA_POS"/>
    <property type="match status" value="1"/>
</dbReference>
<comment type="function">
    <text evidence="11">Involved in aphid transmission, cell-to-cell and systemis movement, encapsidation of the viral RNA and in the regulation of viral RNA amplification.</text>
</comment>
<dbReference type="EMBL" id="FM212972">
    <property type="protein sequence ID" value="CAR82287.1"/>
    <property type="molecule type" value="Genomic_RNA"/>
</dbReference>
<keyword evidence="8" id="KW-0547">Nucleotide-binding</keyword>
<evidence type="ECO:0000313" key="16">
    <source>
        <dbReference type="Proteomes" id="UP000240856"/>
    </source>
</evidence>
<dbReference type="SUPFAM" id="SSF56672">
    <property type="entry name" value="DNA/RNA polymerases"/>
    <property type="match status" value="1"/>
</dbReference>
<dbReference type="RefSeq" id="YP_009666042.1">
    <property type="nucleotide sequence ID" value="NC_043423.1"/>
</dbReference>
<evidence type="ECO:0000259" key="14">
    <source>
        <dbReference type="PROSITE" id="PS50507"/>
    </source>
</evidence>
<dbReference type="InterPro" id="IPR043128">
    <property type="entry name" value="Rev_trsase/Diguanyl_cyclase"/>
</dbReference>
<keyword evidence="7" id="KW-0548">Nucleotidyltransferase</keyword>
<keyword evidence="10" id="KW-0693">Viral RNA replication</keyword>
<dbReference type="InterPro" id="IPR007094">
    <property type="entry name" value="RNA-dir_pol_PSvirus"/>
</dbReference>
<keyword evidence="16" id="KW-1185">Reference proteome</keyword>
<dbReference type="Pfam" id="PF00767">
    <property type="entry name" value="Poty_coat"/>
    <property type="match status" value="1"/>
</dbReference>
<dbReference type="GO" id="GO:0006351">
    <property type="term" value="P:DNA-templated transcription"/>
    <property type="evidence" value="ECO:0007669"/>
    <property type="project" value="InterPro"/>
</dbReference>
<dbReference type="Proteomes" id="UP000240856">
    <property type="component" value="Segment"/>
</dbReference>
<dbReference type="GeneID" id="40526228"/>
<dbReference type="GO" id="GO:0019028">
    <property type="term" value="C:viral capsid"/>
    <property type="evidence" value="ECO:0007669"/>
    <property type="project" value="UniProtKB-KW"/>
</dbReference>
<evidence type="ECO:0000256" key="7">
    <source>
        <dbReference type="ARBA" id="ARBA00022695"/>
    </source>
</evidence>
<dbReference type="GO" id="GO:0003723">
    <property type="term" value="F:RNA binding"/>
    <property type="evidence" value="ECO:0007669"/>
    <property type="project" value="InterPro"/>
</dbReference>
<keyword evidence="6" id="KW-0808">Transferase</keyword>
<evidence type="ECO:0000256" key="10">
    <source>
        <dbReference type="ARBA" id="ARBA00022953"/>
    </source>
</evidence>
<keyword evidence="9" id="KW-0946">Virion</keyword>
<evidence type="ECO:0000313" key="15">
    <source>
        <dbReference type="EMBL" id="CAR82287.1"/>
    </source>
</evidence>
<sequence>GNNSGQPSTVVDNTLMVILAMKYALLSEGFKEDKHDSMCRYFVNGDDLLIAIEPKYEHILDTFTDHFKNLGLKYDFSTRTRNKSDLWFMSHMGMNRDGVFIPKLEKERIVSILEWNRSKEPVHRLEAICASMIEAWGYDDLVHEIRKFYSWVLEQAPYNALAAEGKAPYIAETALRKLYMDIDPTESELEKYVQALNEIEADESLFVYHQMDEKLNAGVSTPPKSDRRPGKETMPSDQQAQEEARAKDTPPNADKLNIGGEMIKSQGPGKVANRPDKDINVGTTRVVSAPRLTGMVAKMRVPKFKGKNAMHMGHLMTYNPVQTDLSNARSTQRQFEQWFEGVRNEYGVTEEQMTIIANGLMVWCIENGTSPNINGVWTMMDGEEQVEYPLRPVMDHAAPTFRQIMAHFSDVAEAYIEKRNYHGNYMPRWGRQRNIRDRSLARYCFDFYEVTTSTPIRAVEAHNQMKAAALRGETNRLFGLDGKVTTQEENTERHTAEDANPNLHTLLGMRGVQ</sequence>
<dbReference type="InterPro" id="IPR043502">
    <property type="entry name" value="DNA/RNA_pol_sf"/>
</dbReference>
<reference evidence="15 16" key="1">
    <citation type="submission" date="2008-10" db="EMBL/GenBank/DDBJ databases">
        <title>Molecular characterization of Malva vein clearing virus.</title>
        <authorList>
            <person name="Parrella G."/>
        </authorList>
    </citation>
    <scope>NUCLEOTIDE SEQUENCE [LARGE SCALE GENOMIC DNA]</scope>
    <source>
        <strain evidence="15">DS-Ba-01</strain>
    </source>
</reference>
<keyword evidence="5" id="KW-0167">Capsid protein</keyword>
<dbReference type="GO" id="GO:0039694">
    <property type="term" value="P:viral RNA genome replication"/>
    <property type="evidence" value="ECO:0007669"/>
    <property type="project" value="InterPro"/>
</dbReference>
<evidence type="ECO:0000256" key="9">
    <source>
        <dbReference type="ARBA" id="ARBA00022844"/>
    </source>
</evidence>
<evidence type="ECO:0000256" key="2">
    <source>
        <dbReference type="ARBA" id="ARBA00006064"/>
    </source>
</evidence>
<dbReference type="Pfam" id="PF00680">
    <property type="entry name" value="RdRP_1"/>
    <property type="match status" value="1"/>
</dbReference>
<evidence type="ECO:0000256" key="11">
    <source>
        <dbReference type="ARBA" id="ARBA00029405"/>
    </source>
</evidence>
<organism evidence="15 16">
    <name type="scientific">Malva vein clearing virus</name>
    <dbReference type="NCBI Taxonomy" id="565624"/>
    <lineage>
        <taxon>Viruses</taxon>
        <taxon>Riboviria</taxon>
        <taxon>Orthornavirae</taxon>
        <taxon>Pisuviricota</taxon>
        <taxon>Stelpaviricetes</taxon>
        <taxon>Patatavirales</taxon>
        <taxon>Potyviridae</taxon>
        <taxon>Potyvirus</taxon>
        <taxon>Potyvirus malvae</taxon>
    </lineage>
</organism>
<feature type="domain" description="RdRp catalytic" evidence="14">
    <location>
        <begin position="1"/>
        <end position="60"/>
    </location>
</feature>
<dbReference type="InterPro" id="IPR001205">
    <property type="entry name" value="RNA-dir_pol_C"/>
</dbReference>
<feature type="non-terminal residue" evidence="15">
    <location>
        <position position="1"/>
    </location>
</feature>
<evidence type="ECO:0000256" key="5">
    <source>
        <dbReference type="ARBA" id="ARBA00022561"/>
    </source>
</evidence>
<dbReference type="InterPro" id="IPR001592">
    <property type="entry name" value="Poty_coat"/>
</dbReference>
<proteinExistence type="inferred from homology"/>
<protein>
    <recommendedName>
        <fullName evidence="3">Genome polyprotein</fullName>
    </recommendedName>
</protein>
<dbReference type="Gene3D" id="3.30.70.270">
    <property type="match status" value="1"/>
</dbReference>
<dbReference type="KEGG" id="vg:40526228"/>
<accession>B6ZCE6</accession>
<evidence type="ECO:0000256" key="6">
    <source>
        <dbReference type="ARBA" id="ARBA00022679"/>
    </source>
</evidence>
<evidence type="ECO:0000256" key="4">
    <source>
        <dbReference type="ARBA" id="ARBA00022484"/>
    </source>
</evidence>
<evidence type="ECO:0000256" key="8">
    <source>
        <dbReference type="ARBA" id="ARBA00022741"/>
    </source>
</evidence>
<keyword evidence="4" id="KW-0696">RNA-directed RNA polymerase</keyword>
<evidence type="ECO:0000256" key="3">
    <source>
        <dbReference type="ARBA" id="ARBA00020107"/>
    </source>
</evidence>
<feature type="region of interest" description="Disordered" evidence="13">
    <location>
        <begin position="216"/>
        <end position="277"/>
    </location>
</feature>
<evidence type="ECO:0000256" key="1">
    <source>
        <dbReference type="ARBA" id="ARBA00004328"/>
    </source>
</evidence>
<evidence type="ECO:0000256" key="13">
    <source>
        <dbReference type="SAM" id="MobiDB-lite"/>
    </source>
</evidence>
<dbReference type="GO" id="GO:0000166">
    <property type="term" value="F:nucleotide binding"/>
    <property type="evidence" value="ECO:0007669"/>
    <property type="project" value="UniProtKB-KW"/>
</dbReference>